<protein>
    <recommendedName>
        <fullName evidence="3">Carboxylic ester hydrolase</fullName>
        <ecNumber evidence="3">3.1.1.-</ecNumber>
    </recommendedName>
</protein>
<comment type="similarity">
    <text evidence="1 3">Belongs to the type-B carboxylesterase/lipase family.</text>
</comment>
<dbReference type="GO" id="GO:0016787">
    <property type="term" value="F:hydrolase activity"/>
    <property type="evidence" value="ECO:0007669"/>
    <property type="project" value="UniProtKB-KW"/>
</dbReference>
<comment type="caution">
    <text evidence="5">The sequence shown here is derived from an EMBL/GenBank/DDBJ whole genome shotgun (WGS) entry which is preliminary data.</text>
</comment>
<dbReference type="AlphaFoldDB" id="A0A031FSI8"/>
<organism evidence="5 6">
    <name type="scientific">Microbacterium oleivorans</name>
    <dbReference type="NCBI Taxonomy" id="273677"/>
    <lineage>
        <taxon>Bacteria</taxon>
        <taxon>Bacillati</taxon>
        <taxon>Actinomycetota</taxon>
        <taxon>Actinomycetes</taxon>
        <taxon>Micrococcales</taxon>
        <taxon>Microbacteriaceae</taxon>
        <taxon>Microbacterium</taxon>
    </lineage>
</organism>
<reference evidence="5 6" key="1">
    <citation type="submission" date="2014-03" db="EMBL/GenBank/DDBJ databases">
        <title>Draft Genome Sequences of 13 Willow Endophytes.</title>
        <authorList>
            <person name="Gan H.Y."/>
            <person name="Gan H.M."/>
            <person name="Savka M.A."/>
            <person name="Hudson A.O."/>
        </authorList>
    </citation>
    <scope>NUCLEOTIDE SEQUENCE [LARGE SCALE GENOMIC DNA]</scope>
    <source>
        <strain evidence="5 6">RIT293</strain>
    </source>
</reference>
<dbReference type="EMBL" id="JFYO01000005">
    <property type="protein sequence ID" value="EZP27809.1"/>
    <property type="molecule type" value="Genomic_DNA"/>
</dbReference>
<name>A0A031FSI8_9MICO</name>
<accession>A0A031FSI8</accession>
<dbReference type="eggNOG" id="COG2272">
    <property type="taxonomic scope" value="Bacteria"/>
</dbReference>
<evidence type="ECO:0000313" key="5">
    <source>
        <dbReference type="EMBL" id="EZP27809.1"/>
    </source>
</evidence>
<evidence type="ECO:0000256" key="3">
    <source>
        <dbReference type="RuleBase" id="RU361235"/>
    </source>
</evidence>
<keyword evidence="2 3" id="KW-0378">Hydrolase</keyword>
<dbReference type="SUPFAM" id="SSF53474">
    <property type="entry name" value="alpha/beta-Hydrolases"/>
    <property type="match status" value="1"/>
</dbReference>
<dbReference type="OrthoDB" id="3199405at2"/>
<dbReference type="EC" id="3.1.1.-" evidence="3"/>
<feature type="domain" description="Carboxylesterase type B" evidence="4">
    <location>
        <begin position="5"/>
        <end position="309"/>
    </location>
</feature>
<evidence type="ECO:0000259" key="4">
    <source>
        <dbReference type="Pfam" id="PF00135"/>
    </source>
</evidence>
<dbReference type="InterPro" id="IPR019826">
    <property type="entry name" value="Carboxylesterase_B_AS"/>
</dbReference>
<dbReference type="Proteomes" id="UP000024001">
    <property type="component" value="Unassembled WGS sequence"/>
</dbReference>
<dbReference type="InterPro" id="IPR002018">
    <property type="entry name" value="CarbesteraseB"/>
</dbReference>
<keyword evidence="6" id="KW-1185">Reference proteome</keyword>
<evidence type="ECO:0000313" key="6">
    <source>
        <dbReference type="Proteomes" id="UP000024001"/>
    </source>
</evidence>
<dbReference type="InterPro" id="IPR050309">
    <property type="entry name" value="Type-B_Carboxylest/Lipase"/>
</dbReference>
<dbReference type="Gene3D" id="3.40.50.1820">
    <property type="entry name" value="alpha/beta hydrolase"/>
    <property type="match status" value="1"/>
</dbReference>
<dbReference type="PATRIC" id="fig|273677.3.peg.1784"/>
<dbReference type="RefSeq" id="WP_036311476.1">
    <property type="nucleotide sequence ID" value="NZ_JFYO01000005.1"/>
</dbReference>
<sequence>MPDLSPHVTLTTGTVAGAETDGIRRFLGIPYAEPPFGARRFAEPVPVLPWEGVRDATSFGPTAPQSPYQGEAAKLFGSVEIPGDDILTVNVLAPADAESAPVVVWVHGGAFERGTSALEGYDGTTFARDGIVFVSLNYRLGAEGFSVLDGVPRNLGLLDVAAAVEWVYREITAFGGDPEMVTLMGESAGGALVAAAVSLPRIGERVHGAIIQSGPLDASSPERAGRVTRAIAKHLGIPVTRDSFAAVSPQRLVDARLEIARKSSPVPTGGFALSLDPDSVPRPPEEALTDAAAPVLIGTNTDEYRLWLSPTAIAELGPVKVAGLALLARIPVGAMRSARAAGFRGAEALGQALSDKILRAPATRVANSRPDRTFVYEFAWRSPVRGLLAAHAVEIAFAFGRVNGPDAESLSGTGAPQTLADEMHSAWVSFIRTGDPGWAPFGGSRTTRVFDEVSETTPQRRPEVVDAFR</sequence>
<dbReference type="Pfam" id="PF00135">
    <property type="entry name" value="COesterase"/>
    <property type="match status" value="1"/>
</dbReference>
<evidence type="ECO:0000256" key="1">
    <source>
        <dbReference type="ARBA" id="ARBA00005964"/>
    </source>
</evidence>
<gene>
    <name evidence="5" type="ORF">BW34_01801</name>
</gene>
<evidence type="ECO:0000256" key="2">
    <source>
        <dbReference type="ARBA" id="ARBA00022801"/>
    </source>
</evidence>
<dbReference type="InterPro" id="IPR029058">
    <property type="entry name" value="AB_hydrolase_fold"/>
</dbReference>
<dbReference type="PROSITE" id="PS00122">
    <property type="entry name" value="CARBOXYLESTERASE_B_1"/>
    <property type="match status" value="1"/>
</dbReference>
<proteinExistence type="inferred from homology"/>
<dbReference type="ESTHER" id="9mico-a0a031fsi8">
    <property type="family name" value="Carb_B_Bacteria"/>
</dbReference>
<dbReference type="PANTHER" id="PTHR11559">
    <property type="entry name" value="CARBOXYLESTERASE"/>
    <property type="match status" value="1"/>
</dbReference>